<gene>
    <name evidence="2" type="ORF">DNK49_13780</name>
</gene>
<feature type="region of interest" description="Disordered" evidence="1">
    <location>
        <begin position="49"/>
        <end position="74"/>
    </location>
</feature>
<reference evidence="2 3" key="1">
    <citation type="submission" date="2018-06" db="EMBL/GenBank/DDBJ databases">
        <title>Azoarcus communis strain SWub3 genome.</title>
        <authorList>
            <person name="Zorraquino Salvo V."/>
            <person name="Toubiana D."/>
            <person name="Blumwald E."/>
        </authorList>
    </citation>
    <scope>NUCLEOTIDE SEQUENCE [LARGE SCALE GENOMIC DNA]</scope>
    <source>
        <strain evidence="2 3">SWub3</strain>
    </source>
</reference>
<evidence type="ECO:0000256" key="1">
    <source>
        <dbReference type="SAM" id="MobiDB-lite"/>
    </source>
</evidence>
<dbReference type="InterPro" id="IPR009562">
    <property type="entry name" value="DUF1178"/>
</dbReference>
<feature type="compositionally biased region" description="Low complexity" evidence="1">
    <location>
        <begin position="65"/>
        <end position="74"/>
    </location>
</feature>
<proteinExistence type="predicted"/>
<dbReference type="Proteomes" id="UP000248259">
    <property type="component" value="Unassembled WGS sequence"/>
</dbReference>
<evidence type="ECO:0000313" key="2">
    <source>
        <dbReference type="EMBL" id="PZA16079.1"/>
    </source>
</evidence>
<sequence>MIVFDLHCHNTHRFEGWFASSAEFERQHALGLVSCPVCGSSEVRRLPSAPYVQTGSHTPAPPPETASSESAVPAVTSDQAARLLAALRQLASTAEDVGERFPEEARKIHHGEIEARSIRGAASADELSELLEEGIMVLPVPPSEDLH</sequence>
<protein>
    <submittedName>
        <fullName evidence="2">DUF1178 domain-containing protein</fullName>
    </submittedName>
</protein>
<dbReference type="Pfam" id="PF06676">
    <property type="entry name" value="DUF1178"/>
    <property type="match status" value="1"/>
</dbReference>
<dbReference type="PIRSF" id="PIRSF032131">
    <property type="entry name" value="UCP032131"/>
    <property type="match status" value="1"/>
</dbReference>
<keyword evidence="3" id="KW-1185">Reference proteome</keyword>
<dbReference type="RefSeq" id="WP_110525501.1">
    <property type="nucleotide sequence ID" value="NZ_QKOE01000009.1"/>
</dbReference>
<organism evidence="2 3">
    <name type="scientific">Parazoarcus communis SWub3 = DSM 12120</name>
    <dbReference type="NCBI Taxonomy" id="1121029"/>
    <lineage>
        <taxon>Bacteria</taxon>
        <taxon>Pseudomonadati</taxon>
        <taxon>Pseudomonadota</taxon>
        <taxon>Betaproteobacteria</taxon>
        <taxon>Rhodocyclales</taxon>
        <taxon>Zoogloeaceae</taxon>
        <taxon>Parazoarcus</taxon>
    </lineage>
</organism>
<accession>A0A323UU81</accession>
<name>A0A323UU81_9RHOO</name>
<comment type="caution">
    <text evidence="2">The sequence shown here is derived from an EMBL/GenBank/DDBJ whole genome shotgun (WGS) entry which is preliminary data.</text>
</comment>
<dbReference type="OrthoDB" id="5295943at2"/>
<dbReference type="AlphaFoldDB" id="A0A323UU81"/>
<evidence type="ECO:0000313" key="3">
    <source>
        <dbReference type="Proteomes" id="UP000248259"/>
    </source>
</evidence>
<dbReference type="EMBL" id="QKOE01000009">
    <property type="protein sequence ID" value="PZA16079.1"/>
    <property type="molecule type" value="Genomic_DNA"/>
</dbReference>